<evidence type="ECO:0000313" key="2">
    <source>
        <dbReference type="EMBL" id="MFC7606828.1"/>
    </source>
</evidence>
<reference evidence="3" key="1">
    <citation type="journal article" date="2019" name="Int. J. Syst. Evol. Microbiol.">
        <title>The Global Catalogue of Microorganisms (GCM) 10K type strain sequencing project: providing services to taxonomists for standard genome sequencing and annotation.</title>
        <authorList>
            <consortium name="The Broad Institute Genomics Platform"/>
            <consortium name="The Broad Institute Genome Sequencing Center for Infectious Disease"/>
            <person name="Wu L."/>
            <person name="Ma J."/>
        </authorList>
    </citation>
    <scope>NUCLEOTIDE SEQUENCE [LARGE SCALE GENOMIC DNA]</scope>
    <source>
        <strain evidence="3">JCM 10083</strain>
    </source>
</reference>
<evidence type="ECO:0000313" key="3">
    <source>
        <dbReference type="Proteomes" id="UP001596514"/>
    </source>
</evidence>
<dbReference type="InterPro" id="IPR036452">
    <property type="entry name" value="Ribo_hydro-like"/>
</dbReference>
<organism evidence="2 3">
    <name type="scientific">Streptosporangium amethystogenes subsp. fukuiense</name>
    <dbReference type="NCBI Taxonomy" id="698418"/>
    <lineage>
        <taxon>Bacteria</taxon>
        <taxon>Bacillati</taxon>
        <taxon>Actinomycetota</taxon>
        <taxon>Actinomycetes</taxon>
        <taxon>Streptosporangiales</taxon>
        <taxon>Streptosporangiaceae</taxon>
        <taxon>Streptosporangium</taxon>
    </lineage>
</organism>
<dbReference type="RefSeq" id="WP_343969835.1">
    <property type="nucleotide sequence ID" value="NZ_BAAAGK010000080.1"/>
</dbReference>
<evidence type="ECO:0000259" key="1">
    <source>
        <dbReference type="Pfam" id="PF01156"/>
    </source>
</evidence>
<protein>
    <submittedName>
        <fullName evidence="2">Nucleoside hydrolase</fullName>
    </submittedName>
</protein>
<dbReference type="Pfam" id="PF01156">
    <property type="entry name" value="IU_nuc_hydro"/>
    <property type="match status" value="1"/>
</dbReference>
<dbReference type="InterPro" id="IPR001910">
    <property type="entry name" value="Inosine/uridine_hydrolase_dom"/>
</dbReference>
<dbReference type="EMBL" id="JBHTEE010000001">
    <property type="protein sequence ID" value="MFC7606828.1"/>
    <property type="molecule type" value="Genomic_DNA"/>
</dbReference>
<accession>A0ABW2TDW3</accession>
<keyword evidence="3" id="KW-1185">Reference proteome</keyword>
<sequence>MLDLLFDLETQDPDDVLTLCLVATHPAVRLRAVTVTPGSPAQVGLVRRVLGLVGRDDVPVGASDPGTGKDHVSAFHHRWLGTPVPALPDAPPDALIAQTLEHHPRATLLTGGPLHNLRRFLDEQAGVRLSRWVAQGGFAGDNVVPPEHRLPKFDGRTACPTFNFNGAPGAARLALSSGDRIARRELVSKNVTHGVRYDREFHERLRPYRDRTAGLALVFSGMEHYLRKKPGGKLLHDPTAACVAIDHAIAGWAEVEMVREEGGAWGAWPAAGSQTFITTALDHDRLFETFVGEGTV</sequence>
<dbReference type="SUPFAM" id="SSF53590">
    <property type="entry name" value="Nucleoside hydrolase"/>
    <property type="match status" value="1"/>
</dbReference>
<proteinExistence type="predicted"/>
<keyword evidence="2" id="KW-0378">Hydrolase</keyword>
<feature type="domain" description="Inosine/uridine-preferring nucleoside hydrolase" evidence="1">
    <location>
        <begin position="13"/>
        <end position="285"/>
    </location>
</feature>
<name>A0ABW2TDW3_9ACTN</name>
<dbReference type="Proteomes" id="UP001596514">
    <property type="component" value="Unassembled WGS sequence"/>
</dbReference>
<gene>
    <name evidence="2" type="ORF">ACFQVD_42710</name>
</gene>
<comment type="caution">
    <text evidence="2">The sequence shown here is derived from an EMBL/GenBank/DDBJ whole genome shotgun (WGS) entry which is preliminary data.</text>
</comment>
<dbReference type="GO" id="GO:0016787">
    <property type="term" value="F:hydrolase activity"/>
    <property type="evidence" value="ECO:0007669"/>
    <property type="project" value="UniProtKB-KW"/>
</dbReference>
<dbReference type="Gene3D" id="3.90.245.10">
    <property type="entry name" value="Ribonucleoside hydrolase-like"/>
    <property type="match status" value="1"/>
</dbReference>